<dbReference type="SUPFAM" id="SSF53474">
    <property type="entry name" value="alpha/beta-Hydrolases"/>
    <property type="match status" value="1"/>
</dbReference>
<dbReference type="InterPro" id="IPR050300">
    <property type="entry name" value="GDXG_lipolytic_enzyme"/>
</dbReference>
<dbReference type="EMBL" id="JAFIMR010000008">
    <property type="protein sequence ID" value="KAI1875289.1"/>
    <property type="molecule type" value="Genomic_DNA"/>
</dbReference>
<evidence type="ECO:0000256" key="1">
    <source>
        <dbReference type="ARBA" id="ARBA00022801"/>
    </source>
</evidence>
<dbReference type="AlphaFoldDB" id="A0A9P9WQU6"/>
<dbReference type="InterPro" id="IPR029058">
    <property type="entry name" value="AB_hydrolase_fold"/>
</dbReference>
<proteinExistence type="predicted"/>
<dbReference type="Gene3D" id="3.40.50.1820">
    <property type="entry name" value="alpha/beta hydrolase"/>
    <property type="match status" value="1"/>
</dbReference>
<dbReference type="PANTHER" id="PTHR48081:SF3">
    <property type="entry name" value="ALPHA_BETA HYDROLASE FOLD-3 DOMAIN-CONTAINING PROTEIN"/>
    <property type="match status" value="1"/>
</dbReference>
<evidence type="ECO:0000259" key="2">
    <source>
        <dbReference type="Pfam" id="PF07859"/>
    </source>
</evidence>
<gene>
    <name evidence="3" type="ORF">JX265_004347</name>
</gene>
<dbReference type="InterPro" id="IPR013094">
    <property type="entry name" value="AB_hydrolase_3"/>
</dbReference>
<comment type="caution">
    <text evidence="3">The sequence shown here is derived from an EMBL/GenBank/DDBJ whole genome shotgun (WGS) entry which is preliminary data.</text>
</comment>
<accession>A0A9P9WQU6</accession>
<dbReference type="OrthoDB" id="19653at2759"/>
<sequence length="230" mass="26263">MPDYRLRPEAEFADLIEDMRDFWTWVGTSLPQLPGVEVDVNNLAIVGESAGGTLTAQTALLGMINPIRVILMQYPALDIESHLKWLESLPEDQKVSEAVLDQHLAGSIPGHIFTRVPNGWRMNLAFSMMHNGRFADMAKQPYLDPMKSLESAPKMPPVFLFHGRQDTLVKVEGSETWAKKLRELQPDVPLHFVIRDGEHSLDEDDRLTTPWLQEPIEFVERFWPHRDGDI</sequence>
<name>A0A9P9WQU6_9PEZI</name>
<dbReference type="Proteomes" id="UP000829685">
    <property type="component" value="Unassembled WGS sequence"/>
</dbReference>
<keyword evidence="1" id="KW-0378">Hydrolase</keyword>
<reference evidence="3" key="1">
    <citation type="submission" date="2021-03" db="EMBL/GenBank/DDBJ databases">
        <title>Revisited historic fungal species revealed as producer of novel bioactive compounds through whole genome sequencing and comparative genomics.</title>
        <authorList>
            <person name="Vignolle G.A."/>
            <person name="Hochenegger N."/>
            <person name="Mach R.L."/>
            <person name="Mach-Aigner A.R."/>
            <person name="Javad Rahimi M."/>
            <person name="Salim K.A."/>
            <person name="Chan C.M."/>
            <person name="Lim L.B.L."/>
            <person name="Cai F."/>
            <person name="Druzhinina I.S."/>
            <person name="U'Ren J.M."/>
            <person name="Derntl C."/>
        </authorList>
    </citation>
    <scope>NUCLEOTIDE SEQUENCE</scope>
    <source>
        <strain evidence="3">TUCIM 5799</strain>
    </source>
</reference>
<dbReference type="PANTHER" id="PTHR48081">
    <property type="entry name" value="AB HYDROLASE SUPERFAMILY PROTEIN C4A8.06C"/>
    <property type="match status" value="1"/>
</dbReference>
<dbReference type="Pfam" id="PF07859">
    <property type="entry name" value="Abhydrolase_3"/>
    <property type="match status" value="1"/>
</dbReference>
<dbReference type="GO" id="GO:0016787">
    <property type="term" value="F:hydrolase activity"/>
    <property type="evidence" value="ECO:0007669"/>
    <property type="project" value="UniProtKB-KW"/>
</dbReference>
<organism evidence="3 4">
    <name type="scientific">Neoarthrinium moseri</name>
    <dbReference type="NCBI Taxonomy" id="1658444"/>
    <lineage>
        <taxon>Eukaryota</taxon>
        <taxon>Fungi</taxon>
        <taxon>Dikarya</taxon>
        <taxon>Ascomycota</taxon>
        <taxon>Pezizomycotina</taxon>
        <taxon>Sordariomycetes</taxon>
        <taxon>Xylariomycetidae</taxon>
        <taxon>Amphisphaeriales</taxon>
        <taxon>Apiosporaceae</taxon>
        <taxon>Neoarthrinium</taxon>
    </lineage>
</organism>
<evidence type="ECO:0000313" key="3">
    <source>
        <dbReference type="EMBL" id="KAI1875289.1"/>
    </source>
</evidence>
<evidence type="ECO:0000313" key="4">
    <source>
        <dbReference type="Proteomes" id="UP000829685"/>
    </source>
</evidence>
<keyword evidence="4" id="KW-1185">Reference proteome</keyword>
<protein>
    <recommendedName>
        <fullName evidence="2">Alpha/beta hydrolase fold-3 domain-containing protein</fullName>
    </recommendedName>
</protein>
<feature type="domain" description="Alpha/beta hydrolase fold-3" evidence="2">
    <location>
        <begin position="2"/>
        <end position="191"/>
    </location>
</feature>